<dbReference type="Gene3D" id="3.10.580.10">
    <property type="entry name" value="CBS-domain"/>
    <property type="match status" value="1"/>
</dbReference>
<dbReference type="PANTHER" id="PTHR43080:SF29">
    <property type="entry name" value="OS02G0818000 PROTEIN"/>
    <property type="match status" value="1"/>
</dbReference>
<feature type="domain" description="CBS" evidence="3">
    <location>
        <begin position="31"/>
        <end position="87"/>
    </location>
</feature>
<dbReference type="PANTHER" id="PTHR43080">
    <property type="entry name" value="CBS DOMAIN-CONTAINING PROTEIN CBSX3, MITOCHONDRIAL"/>
    <property type="match status" value="1"/>
</dbReference>
<evidence type="ECO:0000313" key="4">
    <source>
        <dbReference type="EMBL" id="GAA0520621.1"/>
    </source>
</evidence>
<dbReference type="InterPro" id="IPR046342">
    <property type="entry name" value="CBS_dom_sf"/>
</dbReference>
<evidence type="ECO:0000313" key="5">
    <source>
        <dbReference type="Proteomes" id="UP001500729"/>
    </source>
</evidence>
<evidence type="ECO:0000256" key="2">
    <source>
        <dbReference type="PROSITE-ProRule" id="PRU00703"/>
    </source>
</evidence>
<evidence type="ECO:0000259" key="3">
    <source>
        <dbReference type="PROSITE" id="PS51371"/>
    </source>
</evidence>
<gene>
    <name evidence="4" type="ORF">GCM10009533_19710</name>
</gene>
<dbReference type="EMBL" id="BAAAGS010000009">
    <property type="protein sequence ID" value="GAA0520621.1"/>
    <property type="molecule type" value="Genomic_DNA"/>
</dbReference>
<dbReference type="SUPFAM" id="SSF54631">
    <property type="entry name" value="CBS-domain pair"/>
    <property type="match status" value="1"/>
</dbReference>
<evidence type="ECO:0000256" key="1">
    <source>
        <dbReference type="ARBA" id="ARBA00023122"/>
    </source>
</evidence>
<keyword evidence="5" id="KW-1185">Reference proteome</keyword>
<dbReference type="InterPro" id="IPR051257">
    <property type="entry name" value="Diverse_CBS-Domain"/>
</dbReference>
<sequence length="127" mass="13024">MWVSIDELEIVIHASGDKAEREGIMRVRDIMQRPVVSVRTSDSGHQAAVLLAEHGYAALPVLGGEHTVVGMVSGGDLLRAQAELRAVAVAEVMSAPAVSPGGAACRSSTTMPGCWASSAAATCSGLP</sequence>
<dbReference type="Pfam" id="PF00571">
    <property type="entry name" value="CBS"/>
    <property type="match status" value="1"/>
</dbReference>
<organism evidence="4 5">
    <name type="scientific">Saccharopolyspora erythraea</name>
    <name type="common">Streptomyces erythraeus</name>
    <dbReference type="NCBI Taxonomy" id="1836"/>
    <lineage>
        <taxon>Bacteria</taxon>
        <taxon>Bacillati</taxon>
        <taxon>Actinomycetota</taxon>
        <taxon>Actinomycetes</taxon>
        <taxon>Pseudonocardiales</taxon>
        <taxon>Pseudonocardiaceae</taxon>
        <taxon>Saccharopolyspora</taxon>
    </lineage>
</organism>
<proteinExistence type="predicted"/>
<keyword evidence="1 2" id="KW-0129">CBS domain</keyword>
<dbReference type="Proteomes" id="UP001500729">
    <property type="component" value="Unassembled WGS sequence"/>
</dbReference>
<accession>A0ABP3MHR1</accession>
<reference evidence="5" key="1">
    <citation type="journal article" date="2019" name="Int. J. Syst. Evol. Microbiol.">
        <title>The Global Catalogue of Microorganisms (GCM) 10K type strain sequencing project: providing services to taxonomists for standard genome sequencing and annotation.</title>
        <authorList>
            <consortium name="The Broad Institute Genomics Platform"/>
            <consortium name="The Broad Institute Genome Sequencing Center for Infectious Disease"/>
            <person name="Wu L."/>
            <person name="Ma J."/>
        </authorList>
    </citation>
    <scope>NUCLEOTIDE SEQUENCE [LARGE SCALE GENOMIC DNA]</scope>
    <source>
        <strain evidence="5">JCM 10303</strain>
    </source>
</reference>
<protein>
    <recommendedName>
        <fullName evidence="3">CBS domain-containing protein</fullName>
    </recommendedName>
</protein>
<dbReference type="PROSITE" id="PS51371">
    <property type="entry name" value="CBS"/>
    <property type="match status" value="1"/>
</dbReference>
<comment type="caution">
    <text evidence="4">The sequence shown here is derived from an EMBL/GenBank/DDBJ whole genome shotgun (WGS) entry which is preliminary data.</text>
</comment>
<dbReference type="InterPro" id="IPR000644">
    <property type="entry name" value="CBS_dom"/>
</dbReference>
<dbReference type="SMART" id="SM00116">
    <property type="entry name" value="CBS"/>
    <property type="match status" value="1"/>
</dbReference>
<name>A0ABP3MHR1_SACER</name>